<dbReference type="InterPro" id="IPR006683">
    <property type="entry name" value="Thioestr_dom"/>
</dbReference>
<keyword evidence="6" id="KW-0963">Cytoplasm</keyword>
<evidence type="ECO:0000256" key="1">
    <source>
        <dbReference type="ARBA" id="ARBA00004123"/>
    </source>
</evidence>
<dbReference type="FunFam" id="3.10.129.10:FF:000021">
    <property type="entry name" value="Acyl-coenzyme A thioesterase 13"/>
    <property type="match status" value="1"/>
</dbReference>
<dbReference type="GO" id="GO:0005634">
    <property type="term" value="C:nucleus"/>
    <property type="evidence" value="ECO:0007669"/>
    <property type="project" value="UniProtKB-SubCell"/>
</dbReference>
<feature type="domain" description="Thioesterase" evidence="19">
    <location>
        <begin position="80"/>
        <end position="151"/>
    </location>
</feature>
<evidence type="ECO:0000259" key="19">
    <source>
        <dbReference type="Pfam" id="PF03061"/>
    </source>
</evidence>
<proteinExistence type="inferred from homology"/>
<comment type="subcellular location">
    <subcellularLocation>
        <location evidence="3">Cytoplasm</location>
        <location evidence="3">Cytoskeleton</location>
        <location evidence="3">Spindle</location>
    </subcellularLocation>
    <subcellularLocation>
        <location evidence="4">Cytoplasm</location>
        <location evidence="4">Cytosol</location>
    </subcellularLocation>
    <subcellularLocation>
        <location evidence="2">Mitochondrion</location>
    </subcellularLocation>
    <subcellularLocation>
        <location evidence="1">Nucleus</location>
    </subcellularLocation>
</comment>
<dbReference type="FunCoup" id="A0A6I9RNK9">
    <property type="interactions" value="3"/>
</dbReference>
<keyword evidence="7" id="KW-0378">Hydrolase</keyword>
<evidence type="ECO:0000256" key="2">
    <source>
        <dbReference type="ARBA" id="ARBA00004173"/>
    </source>
</evidence>
<reference evidence="21" key="1">
    <citation type="submission" date="2025-08" db="UniProtKB">
        <authorList>
            <consortium name="RefSeq"/>
        </authorList>
    </citation>
    <scope>IDENTIFICATION</scope>
</reference>
<dbReference type="InterPro" id="IPR029069">
    <property type="entry name" value="HotDog_dom_sf"/>
</dbReference>
<evidence type="ECO:0000256" key="6">
    <source>
        <dbReference type="ARBA" id="ARBA00022490"/>
    </source>
</evidence>
<evidence type="ECO:0000256" key="13">
    <source>
        <dbReference type="ARBA" id="ARBA00052976"/>
    </source>
</evidence>
<dbReference type="PANTHER" id="PTHR21660">
    <property type="entry name" value="THIOESTERASE SUPERFAMILY MEMBER-RELATED"/>
    <property type="match status" value="1"/>
</dbReference>
<gene>
    <name evidence="21" type="primary">LOC105048308</name>
</gene>
<dbReference type="GO" id="GO:0047617">
    <property type="term" value="F:fatty acyl-CoA hydrolase activity"/>
    <property type="evidence" value="ECO:0007669"/>
    <property type="project" value="InterPro"/>
</dbReference>
<dbReference type="AlphaFoldDB" id="A0A6I9RNK9"/>
<evidence type="ECO:0000256" key="10">
    <source>
        <dbReference type="ARBA" id="ARBA00023128"/>
    </source>
</evidence>
<dbReference type="InterPro" id="IPR039298">
    <property type="entry name" value="ACOT13"/>
</dbReference>
<keyword evidence="12" id="KW-0539">Nucleus</keyword>
<dbReference type="Pfam" id="PF03061">
    <property type="entry name" value="4HBT"/>
    <property type="match status" value="1"/>
</dbReference>
<keyword evidence="9" id="KW-0443">Lipid metabolism</keyword>
<evidence type="ECO:0000256" key="12">
    <source>
        <dbReference type="ARBA" id="ARBA00023242"/>
    </source>
</evidence>
<evidence type="ECO:0000256" key="7">
    <source>
        <dbReference type="ARBA" id="ARBA00022801"/>
    </source>
</evidence>
<evidence type="ECO:0000256" key="8">
    <source>
        <dbReference type="ARBA" id="ARBA00022990"/>
    </source>
</evidence>
<dbReference type="SUPFAM" id="SSF54637">
    <property type="entry name" value="Thioesterase/thiol ester dehydrase-isomerase"/>
    <property type="match status" value="1"/>
</dbReference>
<comment type="similarity">
    <text evidence="5">Belongs to the thioesterase PaaI family.</text>
</comment>
<name>A0A6I9RNK9_ELAGV</name>
<organism evidence="20 21">
    <name type="scientific">Elaeis guineensis var. tenera</name>
    <name type="common">Oil palm</name>
    <dbReference type="NCBI Taxonomy" id="51953"/>
    <lineage>
        <taxon>Eukaryota</taxon>
        <taxon>Viridiplantae</taxon>
        <taxon>Streptophyta</taxon>
        <taxon>Embryophyta</taxon>
        <taxon>Tracheophyta</taxon>
        <taxon>Spermatophyta</taxon>
        <taxon>Magnoliopsida</taxon>
        <taxon>Liliopsida</taxon>
        <taxon>Arecaceae</taxon>
        <taxon>Arecoideae</taxon>
        <taxon>Cocoseae</taxon>
        <taxon>Elaeidinae</taxon>
        <taxon>Elaeis</taxon>
    </lineage>
</organism>
<dbReference type="GO" id="GO:0005739">
    <property type="term" value="C:mitochondrion"/>
    <property type="evidence" value="ECO:0007669"/>
    <property type="project" value="UniProtKB-SubCell"/>
</dbReference>
<keyword evidence="10" id="KW-0496">Mitochondrion</keyword>
<dbReference type="GO" id="GO:0005829">
    <property type="term" value="C:cytosol"/>
    <property type="evidence" value="ECO:0007669"/>
    <property type="project" value="UniProtKB-SubCell"/>
</dbReference>
<evidence type="ECO:0000256" key="4">
    <source>
        <dbReference type="ARBA" id="ARBA00004514"/>
    </source>
</evidence>
<sequence length="170" mass="18407">MGMGMAMGMEEQETAAREWLESIIAKSQSQDAAGEAVWKGGFFDSLSLSDLRISRLQVGQALCSFRVPAHLTDGEGNWQAGAIATVMDDVGAAAIMTTEGLIKISVQFDISYFSPARANEEVEIDARILEHKGGRRLTAVVVEIRKKGNGQIVAVGRQWMTSGRPLHSNL</sequence>
<evidence type="ECO:0000313" key="20">
    <source>
        <dbReference type="Proteomes" id="UP000504607"/>
    </source>
</evidence>
<evidence type="ECO:0000256" key="11">
    <source>
        <dbReference type="ARBA" id="ARBA00023212"/>
    </source>
</evidence>
<evidence type="ECO:0000256" key="16">
    <source>
        <dbReference type="ARBA" id="ARBA00067273"/>
    </source>
</evidence>
<evidence type="ECO:0000256" key="5">
    <source>
        <dbReference type="ARBA" id="ARBA00008324"/>
    </source>
</evidence>
<evidence type="ECO:0000256" key="9">
    <source>
        <dbReference type="ARBA" id="ARBA00023098"/>
    </source>
</evidence>
<protein>
    <recommendedName>
        <fullName evidence="16">Acyl-coenzyme A thioesterase 13</fullName>
    </recommendedName>
    <alternativeName>
        <fullName evidence="17">Hotdog-fold thioesterase superfamily member 2</fullName>
    </alternativeName>
    <alternativeName>
        <fullName evidence="18">Thioesterase superfamily member 2</fullName>
    </alternativeName>
</protein>
<dbReference type="InParanoid" id="A0A6I9RNK9"/>
<evidence type="ECO:0000256" key="17">
    <source>
        <dbReference type="ARBA" id="ARBA00081533"/>
    </source>
</evidence>
<comment type="catalytic activity">
    <reaction evidence="13">
        <text>a fatty acyl-CoA + H2O = a fatty acid + CoA + H(+)</text>
        <dbReference type="Rhea" id="RHEA:16781"/>
        <dbReference type="ChEBI" id="CHEBI:15377"/>
        <dbReference type="ChEBI" id="CHEBI:15378"/>
        <dbReference type="ChEBI" id="CHEBI:28868"/>
        <dbReference type="ChEBI" id="CHEBI:57287"/>
        <dbReference type="ChEBI" id="CHEBI:77636"/>
    </reaction>
    <physiologicalReaction direction="left-to-right" evidence="13">
        <dbReference type="Rhea" id="RHEA:16782"/>
    </physiologicalReaction>
</comment>
<keyword evidence="11" id="KW-0206">Cytoskeleton</keyword>
<dbReference type="Gene3D" id="3.10.129.10">
    <property type="entry name" value="Hotdog Thioesterase"/>
    <property type="match status" value="1"/>
</dbReference>
<comment type="subunit">
    <text evidence="15">Homotetramer. Interacts with PCTP.</text>
</comment>
<dbReference type="OrthoDB" id="46529at2759"/>
<keyword evidence="20" id="KW-1185">Reference proteome</keyword>
<dbReference type="PANTHER" id="PTHR21660:SF1">
    <property type="entry name" value="ACYL-COENZYME A THIOESTERASE 13"/>
    <property type="match status" value="1"/>
</dbReference>
<evidence type="ECO:0000256" key="14">
    <source>
        <dbReference type="ARBA" id="ARBA00058205"/>
    </source>
</evidence>
<keyword evidence="8" id="KW-0007">Acetylation</keyword>
<evidence type="ECO:0000313" key="21">
    <source>
        <dbReference type="RefSeq" id="XP_010925889.1"/>
    </source>
</evidence>
<dbReference type="GO" id="GO:0005819">
    <property type="term" value="C:spindle"/>
    <property type="evidence" value="ECO:0007669"/>
    <property type="project" value="UniProtKB-SubCell"/>
</dbReference>
<dbReference type="Proteomes" id="UP000504607">
    <property type="component" value="Chromosome 7"/>
</dbReference>
<evidence type="ECO:0000256" key="15">
    <source>
        <dbReference type="ARBA" id="ARBA00064709"/>
    </source>
</evidence>
<comment type="function">
    <text evidence="14">Catalyzes the hydrolysis of acyl-CoAs into free fatty acids and coenzyme A (CoASH), regulating their respective intracellular levels. Has acyl-CoA thioesterase activity towards medium (C12) and long-chain (C18) fatty acyl-CoA substrates. Can also hydrolyze 3-hydroxyphenylacetyl-CoA and 3,4-dihydroxyphenylacetyl-CoA (in vitro). May play a role in controlling adaptive thermogenesis.</text>
</comment>
<evidence type="ECO:0000256" key="3">
    <source>
        <dbReference type="ARBA" id="ARBA00004186"/>
    </source>
</evidence>
<dbReference type="CDD" id="cd03443">
    <property type="entry name" value="PaaI_thioesterase"/>
    <property type="match status" value="1"/>
</dbReference>
<dbReference type="RefSeq" id="XP_010925889.1">
    <property type="nucleotide sequence ID" value="XM_010927587.2"/>
</dbReference>
<evidence type="ECO:0000256" key="18">
    <source>
        <dbReference type="ARBA" id="ARBA00083956"/>
    </source>
</evidence>
<dbReference type="GO" id="GO:0006629">
    <property type="term" value="P:lipid metabolic process"/>
    <property type="evidence" value="ECO:0007669"/>
    <property type="project" value="UniProtKB-KW"/>
</dbReference>
<accession>A0A6I9RNK9</accession>